<accession>A0ABW1RAM9</accession>
<name>A0ABW1RAM9_9LACO</name>
<evidence type="ECO:0000313" key="1">
    <source>
        <dbReference type="EMBL" id="MFC6169547.1"/>
    </source>
</evidence>
<comment type="caution">
    <text evidence="1">The sequence shown here is derived from an EMBL/GenBank/DDBJ whole genome shotgun (WGS) entry which is preliminary data.</text>
</comment>
<gene>
    <name evidence="1" type="ORF">ACFQGP_03015</name>
</gene>
<dbReference type="EMBL" id="JBHSSL010000020">
    <property type="protein sequence ID" value="MFC6169547.1"/>
    <property type="molecule type" value="Genomic_DNA"/>
</dbReference>
<dbReference type="RefSeq" id="WP_164509476.1">
    <property type="nucleotide sequence ID" value="NZ_JBHSSL010000020.1"/>
</dbReference>
<proteinExistence type="predicted"/>
<dbReference type="Proteomes" id="UP001596289">
    <property type="component" value="Unassembled WGS sequence"/>
</dbReference>
<keyword evidence="2" id="KW-1185">Reference proteome</keyword>
<evidence type="ECO:0000313" key="2">
    <source>
        <dbReference type="Proteomes" id="UP001596289"/>
    </source>
</evidence>
<sequence length="53" mass="6153">MTDKIVLLERATPNDGHYLYVVGQDIYRLQELYQQRIVIPTVHVNNGKVTVIQ</sequence>
<organism evidence="1 2">
    <name type="scientific">Loigolactobacillus jiayinensis</name>
    <dbReference type="NCBI Taxonomy" id="2486016"/>
    <lineage>
        <taxon>Bacteria</taxon>
        <taxon>Bacillati</taxon>
        <taxon>Bacillota</taxon>
        <taxon>Bacilli</taxon>
        <taxon>Lactobacillales</taxon>
        <taxon>Lactobacillaceae</taxon>
        <taxon>Loigolactobacillus</taxon>
    </lineage>
</organism>
<protein>
    <submittedName>
        <fullName evidence="1">Uncharacterized protein</fullName>
    </submittedName>
</protein>
<reference evidence="2" key="1">
    <citation type="journal article" date="2019" name="Int. J. Syst. Evol. Microbiol.">
        <title>The Global Catalogue of Microorganisms (GCM) 10K type strain sequencing project: providing services to taxonomists for standard genome sequencing and annotation.</title>
        <authorList>
            <consortium name="The Broad Institute Genomics Platform"/>
            <consortium name="The Broad Institute Genome Sequencing Center for Infectious Disease"/>
            <person name="Wu L."/>
            <person name="Ma J."/>
        </authorList>
    </citation>
    <scope>NUCLEOTIDE SEQUENCE [LARGE SCALE GENOMIC DNA]</scope>
    <source>
        <strain evidence="2">CCM 8904</strain>
    </source>
</reference>